<sequence length="121" mass="13944">MLLHGILHRIEGDYDNARAWYSDVRDSDVFKAAWNHGGPERAMEFLREIEVLRKETKHPDPKSVQRLEQESLTEFKNVIEFCEKRFGTKGVEDASSIWVQSEKSSGKGSEMVVGGEGWRQF</sequence>
<protein>
    <submittedName>
        <fullName evidence="1">Uncharacterized protein</fullName>
    </submittedName>
</protein>
<dbReference type="Proteomes" id="UP001629113">
    <property type="component" value="Unassembled WGS sequence"/>
</dbReference>
<gene>
    <name evidence="1" type="ORF">PVAG01_10140</name>
</gene>
<reference evidence="1 2" key="1">
    <citation type="submission" date="2024-06" db="EMBL/GenBank/DDBJ databases">
        <title>Complete genome of Phlyctema vagabunda strain 19-DSS-EL-015.</title>
        <authorList>
            <person name="Fiorenzani C."/>
        </authorList>
    </citation>
    <scope>NUCLEOTIDE SEQUENCE [LARGE SCALE GENOMIC DNA]</scope>
    <source>
        <strain evidence="1 2">19-DSS-EL-015</strain>
    </source>
</reference>
<name>A0ABR4P534_9HELO</name>
<proteinExistence type="predicted"/>
<evidence type="ECO:0000313" key="2">
    <source>
        <dbReference type="Proteomes" id="UP001629113"/>
    </source>
</evidence>
<dbReference type="EMBL" id="JBFCZG010000009">
    <property type="protein sequence ID" value="KAL3418423.1"/>
    <property type="molecule type" value="Genomic_DNA"/>
</dbReference>
<comment type="caution">
    <text evidence="1">The sequence shown here is derived from an EMBL/GenBank/DDBJ whole genome shotgun (WGS) entry which is preliminary data.</text>
</comment>
<organism evidence="1 2">
    <name type="scientific">Phlyctema vagabunda</name>
    <dbReference type="NCBI Taxonomy" id="108571"/>
    <lineage>
        <taxon>Eukaryota</taxon>
        <taxon>Fungi</taxon>
        <taxon>Dikarya</taxon>
        <taxon>Ascomycota</taxon>
        <taxon>Pezizomycotina</taxon>
        <taxon>Leotiomycetes</taxon>
        <taxon>Helotiales</taxon>
        <taxon>Dermateaceae</taxon>
        <taxon>Phlyctema</taxon>
    </lineage>
</organism>
<evidence type="ECO:0000313" key="1">
    <source>
        <dbReference type="EMBL" id="KAL3418423.1"/>
    </source>
</evidence>
<accession>A0ABR4P534</accession>
<keyword evidence="2" id="KW-1185">Reference proteome</keyword>